<accession>A0A232LWJ8</accession>
<feature type="compositionally biased region" description="Low complexity" evidence="1">
    <location>
        <begin position="56"/>
        <end position="94"/>
    </location>
</feature>
<reference evidence="3 4" key="1">
    <citation type="journal article" date="2015" name="Environ. Microbiol.">
        <title>Metagenome sequence of Elaphomyces granulatus from sporocarp tissue reveals Ascomycota ectomycorrhizal fingerprints of genome expansion and a Proteobacteria-rich microbiome.</title>
        <authorList>
            <person name="Quandt C.A."/>
            <person name="Kohler A."/>
            <person name="Hesse C.N."/>
            <person name="Sharpton T.J."/>
            <person name="Martin F."/>
            <person name="Spatafora J.W."/>
        </authorList>
    </citation>
    <scope>NUCLEOTIDE SEQUENCE [LARGE SCALE GENOMIC DNA]</scope>
    <source>
        <strain evidence="3 4">OSC145934</strain>
    </source>
</reference>
<feature type="compositionally biased region" description="Polar residues" evidence="1">
    <location>
        <begin position="102"/>
        <end position="117"/>
    </location>
</feature>
<dbReference type="PANTHER" id="PTHR47558:SF1">
    <property type="entry name" value="HISTONE DEACETYLASE HOS3"/>
    <property type="match status" value="1"/>
</dbReference>
<evidence type="ECO:0000313" key="3">
    <source>
        <dbReference type="EMBL" id="OXV08398.1"/>
    </source>
</evidence>
<gene>
    <name evidence="3" type="ORF">Egran_03839</name>
</gene>
<feature type="compositionally biased region" description="Polar residues" evidence="1">
    <location>
        <begin position="1019"/>
        <end position="1031"/>
    </location>
</feature>
<evidence type="ECO:0000256" key="1">
    <source>
        <dbReference type="SAM" id="MobiDB-lite"/>
    </source>
</evidence>
<feature type="compositionally biased region" description="Basic and acidic residues" evidence="1">
    <location>
        <begin position="747"/>
        <end position="766"/>
    </location>
</feature>
<feature type="compositionally biased region" description="Low complexity" evidence="1">
    <location>
        <begin position="129"/>
        <end position="140"/>
    </location>
</feature>
<feature type="compositionally biased region" description="Low complexity" evidence="1">
    <location>
        <begin position="1067"/>
        <end position="1079"/>
    </location>
</feature>
<feature type="compositionally biased region" description="Polar residues" evidence="1">
    <location>
        <begin position="1130"/>
        <end position="1150"/>
    </location>
</feature>
<dbReference type="OrthoDB" id="5232919at2759"/>
<dbReference type="InterPro" id="IPR053244">
    <property type="entry name" value="HDAC_HD_type_1"/>
</dbReference>
<dbReference type="GO" id="GO:0010468">
    <property type="term" value="P:regulation of gene expression"/>
    <property type="evidence" value="ECO:0007669"/>
    <property type="project" value="UniProtKB-ARBA"/>
</dbReference>
<organism evidence="3 4">
    <name type="scientific">Elaphomyces granulatus</name>
    <dbReference type="NCBI Taxonomy" id="519963"/>
    <lineage>
        <taxon>Eukaryota</taxon>
        <taxon>Fungi</taxon>
        <taxon>Dikarya</taxon>
        <taxon>Ascomycota</taxon>
        <taxon>Pezizomycotina</taxon>
        <taxon>Eurotiomycetes</taxon>
        <taxon>Eurotiomycetidae</taxon>
        <taxon>Eurotiales</taxon>
        <taxon>Elaphomycetaceae</taxon>
        <taxon>Elaphomyces</taxon>
    </lineage>
</organism>
<comment type="caution">
    <text evidence="3">The sequence shown here is derived from an EMBL/GenBank/DDBJ whole genome shotgun (WGS) entry which is preliminary data.</text>
</comment>
<dbReference type="Proteomes" id="UP000243515">
    <property type="component" value="Unassembled WGS sequence"/>
</dbReference>
<dbReference type="InterPro" id="IPR023696">
    <property type="entry name" value="Ureohydrolase_dom_sf"/>
</dbReference>
<protein>
    <recommendedName>
        <fullName evidence="2">Histone deacetylase domain-containing protein</fullName>
    </recommendedName>
</protein>
<dbReference type="InterPro" id="IPR037138">
    <property type="entry name" value="His_deacetylse_dom_sf"/>
</dbReference>
<dbReference type="InterPro" id="IPR000286">
    <property type="entry name" value="HDACs"/>
</dbReference>
<feature type="compositionally biased region" description="Low complexity" evidence="1">
    <location>
        <begin position="923"/>
        <end position="937"/>
    </location>
</feature>
<dbReference type="GO" id="GO:0004407">
    <property type="term" value="F:histone deacetylase activity"/>
    <property type="evidence" value="ECO:0007669"/>
    <property type="project" value="TreeGrafter"/>
</dbReference>
<feature type="domain" description="Histone deacetylase" evidence="2">
    <location>
        <begin position="272"/>
        <end position="603"/>
    </location>
</feature>
<dbReference type="FunFam" id="3.40.800.20:FF:000011">
    <property type="entry name" value="Histone deacetylase HOS3"/>
    <property type="match status" value="1"/>
</dbReference>
<dbReference type="CDD" id="cd09998">
    <property type="entry name" value="HDAC_Hos3"/>
    <property type="match status" value="1"/>
</dbReference>
<dbReference type="PANTHER" id="PTHR47558">
    <property type="entry name" value="HISTONE DEACETYLASE HOS3"/>
    <property type="match status" value="1"/>
</dbReference>
<keyword evidence="4" id="KW-1185">Reference proteome</keyword>
<dbReference type="GO" id="GO:0005634">
    <property type="term" value="C:nucleus"/>
    <property type="evidence" value="ECO:0007669"/>
    <property type="project" value="TreeGrafter"/>
</dbReference>
<feature type="region of interest" description="Disordered" evidence="1">
    <location>
        <begin position="56"/>
        <end position="156"/>
    </location>
</feature>
<dbReference type="AlphaFoldDB" id="A0A232LWJ8"/>
<feature type="region of interest" description="Disordered" evidence="1">
    <location>
        <begin position="737"/>
        <end position="960"/>
    </location>
</feature>
<dbReference type="EMBL" id="NPHW01004134">
    <property type="protein sequence ID" value="OXV08398.1"/>
    <property type="molecule type" value="Genomic_DNA"/>
</dbReference>
<dbReference type="SUPFAM" id="SSF52768">
    <property type="entry name" value="Arginase/deacetylase"/>
    <property type="match status" value="1"/>
</dbReference>
<evidence type="ECO:0000259" key="2">
    <source>
        <dbReference type="Pfam" id="PF00850"/>
    </source>
</evidence>
<dbReference type="PRINTS" id="PR01270">
    <property type="entry name" value="HDASUPER"/>
</dbReference>
<sequence>MAGPGNSHDISIMSQYMSGPLNEQDTPTKTHDANVLSDHLSRLSLTTTLGTPVFSPFSPSRSSSQHSQSQLRHVSSSSTIQPRTTPRRTPSTTSLREERRQSTPSLQKRLSTSSLRSVNHGGGTPPRPSLSRRSSASYLPSPTPTIMRSKPPLDTPVELPVPTASSVGAEHFEREMRLHRLVDLRCRTVVIIQDACYGHRFSRPRTSKTTLSSIVERPERLRAGILGLATAYVRVGKRHAGEPFSPHPDLPLDLLPVPPFQIRKTSRSLSLNAPAVTHVHGTKWMDELKAMCNAAESRLALNSKELVRPRSGDKDDSSNTPRFHEGDLYLCPESLNAFEGALGGVCEAVDAVFNPSPTRRAFVCIRPPGHHCSSNHPSGFCWLNNVHVGITYAAMTYDLTHAAILDFDLHHGDGSQAIAWEQNRRAISAAKNSVGYKKTMIGYYSLHDINSYPCEMGEEDKVRNASVCIDNAHGQSIWNIHLEPWKSHAEFWRLYEYKYSILLEKARNFLHFHTDRLLSSPNSSPPKAAIFLSAGFDASEWEGIGMQRHKVNVPTDFYARFTADVVRLAEEEGLATDGRIISVLEGGYSDRALTSGVLSHISSLADSRSSTYGDDQGQQSRLASEMMGHLRLDETAQTLSPRTGNGIVAFDTEWWAPESLKELEALVYPPPAQPSKKHRERAGPSFFAPTQASVAKTVTPTKDRKRMGYQTDGDPSVPSLLPEVDWATAAHELFKTLIPGDRQTTSHRPEDLSAEASRIRRERFVAAERPATPVVTDETRMQLRERKPKSSPPAGLKLETPRRTSSKSSRRTTIASVNDLPDPTMGESPTIDCSQRSRRQSAASSVTDSGDFQKEPGRRTLGNGVMKTGSRPGTAASEQPSATVVVKKPRAASGSRSSTLKRQSSPKKAPPVPKVPVPYLNTVPGSSPVESQSSEPSIQTPQTRSRPVNGAGKNQDIDNIASGMRKLNIKLKVPSLEENAIRENRAAGLEERKKSAVRSPRKQVGAKAAKAVVSKGVTETPSHSEYLQTTAPPVLSDLSDEGIRTDCGSISKPGTAVSSSHMLPPETSSSTISSSATRVSEMEAPALELSTANKEGQVSTDSLPPQPSLIDMSPLLSPGPAQAVAHPQIAVQSPPASVGQAQHNLPTFASTGPIPFAPPGAHGVYRYGEQDFEIRPPQVYLSPKE</sequence>
<proteinExistence type="predicted"/>
<dbReference type="InterPro" id="IPR023801">
    <property type="entry name" value="His_deacetylse_dom"/>
</dbReference>
<name>A0A232LWJ8_9EURO</name>
<evidence type="ECO:0000313" key="4">
    <source>
        <dbReference type="Proteomes" id="UP000243515"/>
    </source>
</evidence>
<feature type="compositionally biased region" description="Polar residues" evidence="1">
    <location>
        <begin position="894"/>
        <end position="903"/>
    </location>
</feature>
<dbReference type="Pfam" id="PF00850">
    <property type="entry name" value="Hist_deacetyl"/>
    <property type="match status" value="1"/>
</dbReference>
<feature type="region of interest" description="Disordered" evidence="1">
    <location>
        <begin position="1013"/>
        <end position="1154"/>
    </location>
</feature>
<dbReference type="Gene3D" id="3.40.800.20">
    <property type="entry name" value="Histone deacetylase domain"/>
    <property type="match status" value="1"/>
</dbReference>
<feature type="compositionally biased region" description="Polar residues" evidence="1">
    <location>
        <begin position="1090"/>
        <end position="1103"/>
    </location>
</feature>